<evidence type="ECO:0000313" key="2">
    <source>
        <dbReference type="EMBL" id="CAH1398197.1"/>
    </source>
</evidence>
<reference evidence="2" key="1">
    <citation type="submission" date="2022-01" db="EMBL/GenBank/DDBJ databases">
        <authorList>
            <person name="King R."/>
        </authorList>
    </citation>
    <scope>NUCLEOTIDE SEQUENCE</scope>
</reference>
<evidence type="ECO:0000313" key="3">
    <source>
        <dbReference type="Proteomes" id="UP001152798"/>
    </source>
</evidence>
<name>A0A9P0HA47_NEZVI</name>
<sequence>MQATSFYPAISRASPSPRTKSAPGPLKLPREPHQRSHFNRWALSRPPEYTNGLETRQKEKKLTNCLDGLGIGKKGATWSRVGLGNCHLAICHVTVTVTVDFNNGGGRMTSILLKILSGLFEAWIDIASLVKGGWCDIPKASHKSQQGRLNQYITPRPSVLVAFMDKDELSGDGK</sequence>
<accession>A0A9P0HA47</accession>
<proteinExistence type="predicted"/>
<keyword evidence="3" id="KW-1185">Reference proteome</keyword>
<gene>
    <name evidence="2" type="ORF">NEZAVI_LOCUS7893</name>
</gene>
<dbReference type="Proteomes" id="UP001152798">
    <property type="component" value="Chromosome 4"/>
</dbReference>
<dbReference type="AlphaFoldDB" id="A0A9P0HA47"/>
<organism evidence="2 3">
    <name type="scientific">Nezara viridula</name>
    <name type="common">Southern green stink bug</name>
    <name type="synonym">Cimex viridulus</name>
    <dbReference type="NCBI Taxonomy" id="85310"/>
    <lineage>
        <taxon>Eukaryota</taxon>
        <taxon>Metazoa</taxon>
        <taxon>Ecdysozoa</taxon>
        <taxon>Arthropoda</taxon>
        <taxon>Hexapoda</taxon>
        <taxon>Insecta</taxon>
        <taxon>Pterygota</taxon>
        <taxon>Neoptera</taxon>
        <taxon>Paraneoptera</taxon>
        <taxon>Hemiptera</taxon>
        <taxon>Heteroptera</taxon>
        <taxon>Panheteroptera</taxon>
        <taxon>Pentatomomorpha</taxon>
        <taxon>Pentatomoidea</taxon>
        <taxon>Pentatomidae</taxon>
        <taxon>Pentatominae</taxon>
        <taxon>Nezara</taxon>
    </lineage>
</organism>
<dbReference type="EMBL" id="OV725080">
    <property type="protein sequence ID" value="CAH1398197.1"/>
    <property type="molecule type" value="Genomic_DNA"/>
</dbReference>
<protein>
    <submittedName>
        <fullName evidence="2">Uncharacterized protein</fullName>
    </submittedName>
</protein>
<evidence type="ECO:0000256" key="1">
    <source>
        <dbReference type="SAM" id="MobiDB-lite"/>
    </source>
</evidence>
<feature type="region of interest" description="Disordered" evidence="1">
    <location>
        <begin position="1"/>
        <end position="49"/>
    </location>
</feature>